<sequence>MPIPSTARGFTPSDDDVESVLAWFGRYDAFVEAKDVGAMADMAMFPLNEVTDGHAAACDRATFVAQMTEQVGGAEDIVMESVRTPHFVDANLVFVITDAAITAGGQTQQVRYGDLLVKCDGQWKFQTMVQGGWDEF</sequence>
<dbReference type="Gene3D" id="3.10.450.50">
    <property type="match status" value="1"/>
</dbReference>
<dbReference type="InterPro" id="IPR032710">
    <property type="entry name" value="NTF2-like_dom_sf"/>
</dbReference>
<evidence type="ECO:0000313" key="1">
    <source>
        <dbReference type="EMBL" id="MBB2991764.1"/>
    </source>
</evidence>
<dbReference type="Proteomes" id="UP000550501">
    <property type="component" value="Unassembled WGS sequence"/>
</dbReference>
<keyword evidence="1" id="KW-0413">Isomerase</keyword>
<dbReference type="RefSeq" id="WP_183469792.1">
    <property type="nucleotide sequence ID" value="NZ_JACHVU010000007.1"/>
</dbReference>
<dbReference type="GO" id="GO:0016853">
    <property type="term" value="F:isomerase activity"/>
    <property type="evidence" value="ECO:0007669"/>
    <property type="project" value="UniProtKB-KW"/>
</dbReference>
<dbReference type="EMBL" id="JACHVU010000007">
    <property type="protein sequence ID" value="MBB2991764.1"/>
    <property type="molecule type" value="Genomic_DNA"/>
</dbReference>
<accession>A0A839QAB7</accession>
<keyword evidence="2" id="KW-1185">Reference proteome</keyword>
<dbReference type="AlphaFoldDB" id="A0A839QAB7"/>
<protein>
    <submittedName>
        <fullName evidence="1">Ketosteroid isomerase-like protein</fullName>
    </submittedName>
</protein>
<proteinExistence type="predicted"/>
<evidence type="ECO:0000313" key="2">
    <source>
        <dbReference type="Proteomes" id="UP000550501"/>
    </source>
</evidence>
<reference evidence="1 2" key="1">
    <citation type="submission" date="2020-08" db="EMBL/GenBank/DDBJ databases">
        <title>The Agave Microbiome: Exploring the role of microbial communities in plant adaptations to desert environments.</title>
        <authorList>
            <person name="Partida-Martinez L.P."/>
        </authorList>
    </citation>
    <scope>NUCLEOTIDE SEQUENCE [LARGE SCALE GENOMIC DNA]</scope>
    <source>
        <strain evidence="1 2">AT2.18</strain>
    </source>
</reference>
<comment type="caution">
    <text evidence="1">The sequence shown here is derived from an EMBL/GenBank/DDBJ whole genome shotgun (WGS) entry which is preliminary data.</text>
</comment>
<dbReference type="SUPFAM" id="SSF54427">
    <property type="entry name" value="NTF2-like"/>
    <property type="match status" value="1"/>
</dbReference>
<gene>
    <name evidence="1" type="ORF">FHR72_003254</name>
</gene>
<organism evidence="1 2">
    <name type="scientific">Mycolicibacterium iranicum</name>
    <name type="common">Mycobacterium iranicum</name>
    <dbReference type="NCBI Taxonomy" id="912594"/>
    <lineage>
        <taxon>Bacteria</taxon>
        <taxon>Bacillati</taxon>
        <taxon>Actinomycetota</taxon>
        <taxon>Actinomycetes</taxon>
        <taxon>Mycobacteriales</taxon>
        <taxon>Mycobacteriaceae</taxon>
        <taxon>Mycolicibacterium</taxon>
    </lineage>
</organism>
<name>A0A839QAB7_MYCIR</name>